<dbReference type="InterPro" id="IPR026769">
    <property type="entry name" value="Mic13"/>
</dbReference>
<comment type="similarity">
    <text evidence="2 8">Belongs to the MICOS complex subunit Mic13 family.</text>
</comment>
<evidence type="ECO:0000256" key="3">
    <source>
        <dbReference type="ARBA" id="ARBA00022692"/>
    </source>
</evidence>
<evidence type="ECO:0000256" key="4">
    <source>
        <dbReference type="ARBA" id="ARBA00022792"/>
    </source>
</evidence>
<evidence type="ECO:0000313" key="9">
    <source>
        <dbReference type="EMBL" id="KAL1513248.1"/>
    </source>
</evidence>
<proteinExistence type="inferred from homology"/>
<accession>A0ABD1F6M3</accession>
<dbReference type="EMBL" id="JBDJPC010000002">
    <property type="protein sequence ID" value="KAL1513248.1"/>
    <property type="molecule type" value="Genomic_DNA"/>
</dbReference>
<keyword evidence="5 8" id="KW-1133">Transmembrane helix</keyword>
<keyword evidence="6 8" id="KW-0496">Mitochondrion</keyword>
<gene>
    <name evidence="9" type="ORF">ABEB36_002680</name>
</gene>
<evidence type="ECO:0000256" key="5">
    <source>
        <dbReference type="ARBA" id="ARBA00022989"/>
    </source>
</evidence>
<evidence type="ECO:0000256" key="8">
    <source>
        <dbReference type="RuleBase" id="RU363009"/>
    </source>
</evidence>
<comment type="caution">
    <text evidence="9">The sequence shown here is derived from an EMBL/GenBank/DDBJ whole genome shotgun (WGS) entry which is preliminary data.</text>
</comment>
<dbReference type="AlphaFoldDB" id="A0ABD1F6M3"/>
<reference evidence="9 10" key="1">
    <citation type="submission" date="2024-05" db="EMBL/GenBank/DDBJ databases">
        <title>Genetic variation in Jamaican populations of the coffee berry borer (Hypothenemus hampei).</title>
        <authorList>
            <person name="Errbii M."/>
            <person name="Myrie A."/>
        </authorList>
    </citation>
    <scope>NUCLEOTIDE SEQUENCE [LARGE SCALE GENOMIC DNA]</scope>
    <source>
        <strain evidence="9">JA-Hopewell-2020-01-JO</strain>
        <tissue evidence="9">Whole body</tissue>
    </source>
</reference>
<feature type="transmembrane region" description="Helical" evidence="8">
    <location>
        <begin position="13"/>
        <end position="32"/>
    </location>
</feature>
<comment type="function">
    <text evidence="8">Component of the MICOS complex, a large protein complex of the mitochondrial inner membrane that plays crucial roles in the maintenance of crista junctions, inner membrane architecture, and formation of contact sites to the outer membrane.</text>
</comment>
<evidence type="ECO:0000313" key="10">
    <source>
        <dbReference type="Proteomes" id="UP001566132"/>
    </source>
</evidence>
<evidence type="ECO:0000256" key="1">
    <source>
        <dbReference type="ARBA" id="ARBA00004434"/>
    </source>
</evidence>
<keyword evidence="10" id="KW-1185">Reference proteome</keyword>
<comment type="subcellular location">
    <subcellularLocation>
        <location evidence="1 8">Mitochondrion inner membrane</location>
        <topology evidence="1 8">Single-pass membrane protein</topology>
    </subcellularLocation>
</comment>
<protein>
    <recommendedName>
        <fullName evidence="8">MICOS complex subunit MIC13</fullName>
    </recommendedName>
</protein>
<organism evidence="9 10">
    <name type="scientific">Hypothenemus hampei</name>
    <name type="common">Coffee berry borer</name>
    <dbReference type="NCBI Taxonomy" id="57062"/>
    <lineage>
        <taxon>Eukaryota</taxon>
        <taxon>Metazoa</taxon>
        <taxon>Ecdysozoa</taxon>
        <taxon>Arthropoda</taxon>
        <taxon>Hexapoda</taxon>
        <taxon>Insecta</taxon>
        <taxon>Pterygota</taxon>
        <taxon>Neoptera</taxon>
        <taxon>Endopterygota</taxon>
        <taxon>Coleoptera</taxon>
        <taxon>Polyphaga</taxon>
        <taxon>Cucujiformia</taxon>
        <taxon>Curculionidae</taxon>
        <taxon>Scolytinae</taxon>
        <taxon>Hypothenemus</taxon>
    </lineage>
</organism>
<evidence type="ECO:0000256" key="6">
    <source>
        <dbReference type="ARBA" id="ARBA00023128"/>
    </source>
</evidence>
<dbReference type="PANTHER" id="PTHR31816">
    <property type="entry name" value="MICOS COMPLEX SUBUNIT MIC13"/>
    <property type="match status" value="1"/>
</dbReference>
<name>A0ABD1F6M3_HYPHA</name>
<dbReference type="GO" id="GO:0061617">
    <property type="term" value="C:MICOS complex"/>
    <property type="evidence" value="ECO:0007669"/>
    <property type="project" value="UniProtKB-UniRule"/>
</dbReference>
<evidence type="ECO:0000256" key="2">
    <source>
        <dbReference type="ARBA" id="ARBA00006771"/>
    </source>
</evidence>
<sequence length="142" mass="16066">MNLIQRVLIQNKYYIQLFSIKAGLATAAIYYVREQGIWRNSDEAIEASNKIKSAVKPYVDEVKAQIPIEMPKIPETDNICQTAQQYWNLGVRATFSFLVHLPDYSKEYANKGADALLGNQEVANLFNSFTSSESSKPVTKQQ</sequence>
<dbReference type="Pfam" id="PF15884">
    <property type="entry name" value="QIL1"/>
    <property type="match status" value="1"/>
</dbReference>
<dbReference type="Proteomes" id="UP001566132">
    <property type="component" value="Unassembled WGS sequence"/>
</dbReference>
<keyword evidence="3 8" id="KW-0812">Transmembrane</keyword>
<keyword evidence="4 8" id="KW-0999">Mitochondrion inner membrane</keyword>
<keyword evidence="7 8" id="KW-0472">Membrane</keyword>
<comment type="subunit">
    <text evidence="8">Component of the mitochondrial contact site and cristae organizing system (MICOS) complex.</text>
</comment>
<dbReference type="PANTHER" id="PTHR31816:SF3">
    <property type="entry name" value="MICOS COMPLEX SUBUNIT MIC13"/>
    <property type="match status" value="1"/>
</dbReference>
<evidence type="ECO:0000256" key="7">
    <source>
        <dbReference type="ARBA" id="ARBA00023136"/>
    </source>
</evidence>